<reference evidence="7" key="1">
    <citation type="submission" date="2005-10" db="EMBL/GenBank/DDBJ databases">
        <authorList>
            <person name="Loftus B.J."/>
            <person name="Nene V.M."/>
            <person name="Hannick L.I."/>
            <person name="Bidwell S."/>
            <person name="Haas B."/>
            <person name="Amedeo P."/>
            <person name="Orvis J."/>
            <person name="Wortman J.R."/>
            <person name="White O.R."/>
            <person name="Salzberg S."/>
            <person name="Shumway M."/>
            <person name="Koo H."/>
            <person name="Zhao Y."/>
            <person name="Holmes M."/>
            <person name="Miller J."/>
            <person name="Schatz M."/>
            <person name="Pop M."/>
            <person name="Pai G."/>
            <person name="Utterback T."/>
            <person name="Rogers Y.-H."/>
            <person name="Kravitz S."/>
            <person name="Fraser C.M."/>
        </authorList>
    </citation>
    <scope>NUCLEOTIDE SEQUENCE</scope>
    <source>
        <strain evidence="7">Liverpool</strain>
    </source>
</reference>
<accession>J9EAD7</accession>
<evidence type="ECO:0000256" key="2">
    <source>
        <dbReference type="ARBA" id="ARBA00022475"/>
    </source>
</evidence>
<comment type="subcellular location">
    <subcellularLocation>
        <location evidence="1 6">Cell membrane</location>
        <topology evidence="1 6">Multi-pass membrane protein</topology>
    </subcellularLocation>
</comment>
<comment type="function">
    <text evidence="6">Gustatory receptor which mediates acceptance or avoidance behavior, depending on its substrates.</text>
</comment>
<reference evidence="7" key="3">
    <citation type="submission" date="2012-09" db="EMBL/GenBank/DDBJ databases">
        <authorList>
            <consortium name="VectorBase"/>
        </authorList>
    </citation>
    <scope>NUCLEOTIDE SEQUENCE</scope>
    <source>
        <strain evidence="7">Liverpool</strain>
    </source>
</reference>
<feature type="transmembrane region" description="Helical" evidence="6">
    <location>
        <begin position="278"/>
        <end position="297"/>
    </location>
</feature>
<evidence type="ECO:0000313" key="8">
    <source>
        <dbReference type="Proteomes" id="UP000682892"/>
    </source>
</evidence>
<name>J9EAD7_AEDAE</name>
<sequence>MAKISCLYRHVLKIFQLFGYHCFTIDSNRNCRYWIVCWLINVLCGIFLTIFIYCFQYSILYSDSDLGYIVDFTKFVVNFGVYFCFLIESFYYRNVFIRLWSDLQIIENSVCKWITHWSRNEKEVLNEFWKIFFSFFTYLVFWDIFYALVICPVIRSSNFTLIFLVIFSLTRLRQFLVLFYTKLIAYYLNIVKRQMHFIQSQSSALGVLDNLSYDIHLIKDELRSVADVCARLDQIVLTLNKIIGFSLFIIKIREHAHLLTDSYWIIFRILNGGFLRSLFLILSLSSKYVCLVINFHAVEHLYDIRKSIQNISNGINFAFQNKSNFHWQTVESYNYRIQWSRTMLSGYDMFGYSYSTMFEICLSVLTSVAFLTQMADRTYEN</sequence>
<dbReference type="GeneID" id="23687724"/>
<dbReference type="OrthoDB" id="7731032at2759"/>
<keyword evidence="6" id="KW-0675">Receptor</keyword>
<keyword evidence="4 6" id="KW-1133">Transmembrane helix</keyword>
<dbReference type="PaxDb" id="7159-AAEL017130-PA"/>
<keyword evidence="3 6" id="KW-0812">Transmembrane</keyword>
<reference evidence="7" key="2">
    <citation type="journal article" date="2007" name="Science">
        <title>Genome sequence of Aedes aegypti, a major arbovirus vector.</title>
        <authorList>
            <person name="Nene V."/>
            <person name="Wortman J.R."/>
            <person name="Lawson D."/>
            <person name="Haas B."/>
            <person name="Kodira C."/>
            <person name="Tu Z.J."/>
            <person name="Loftus B."/>
            <person name="Xi Z."/>
            <person name="Megy K."/>
            <person name="Grabherr M."/>
            <person name="Ren Q."/>
            <person name="Zdobnov E.M."/>
            <person name="Lobo N.F."/>
            <person name="Campbell K.S."/>
            <person name="Brown S.E."/>
            <person name="Bonaldo M.F."/>
            <person name="Zhu J."/>
            <person name="Sinkins S.P."/>
            <person name="Hogenkamp D.G."/>
            <person name="Amedeo P."/>
            <person name="Arensburger P."/>
            <person name="Atkinson P.W."/>
            <person name="Bidwell S."/>
            <person name="Biedler J."/>
            <person name="Birney E."/>
            <person name="Bruggner R.V."/>
            <person name="Costas J."/>
            <person name="Coy M.R."/>
            <person name="Crabtree J."/>
            <person name="Crawford M."/>
            <person name="Debruyn B."/>
            <person name="Decaprio D."/>
            <person name="Eiglmeier K."/>
            <person name="Eisenstadt E."/>
            <person name="El-Dorry H."/>
            <person name="Gelbart W.M."/>
            <person name="Gomes S.L."/>
            <person name="Hammond M."/>
            <person name="Hannick L.I."/>
            <person name="Hogan J.R."/>
            <person name="Holmes M.H."/>
            <person name="Jaffe D."/>
            <person name="Johnston J.S."/>
            <person name="Kennedy R.C."/>
            <person name="Koo H."/>
            <person name="Kravitz S."/>
            <person name="Kriventseva E.V."/>
            <person name="Kulp D."/>
            <person name="Labutti K."/>
            <person name="Lee E."/>
            <person name="Li S."/>
            <person name="Lovin D.D."/>
            <person name="Mao C."/>
            <person name="Mauceli E."/>
            <person name="Menck C.F."/>
            <person name="Miller J.R."/>
            <person name="Montgomery P."/>
            <person name="Mori A."/>
            <person name="Nascimento A.L."/>
            <person name="Naveira H.F."/>
            <person name="Nusbaum C."/>
            <person name="O'leary S."/>
            <person name="Orvis J."/>
            <person name="Pertea M."/>
            <person name="Quesneville H."/>
            <person name="Reidenbach K.R."/>
            <person name="Rogers Y.H."/>
            <person name="Roth C.W."/>
            <person name="Schneider J.R."/>
            <person name="Schatz M."/>
            <person name="Shumway M."/>
            <person name="Stanke M."/>
            <person name="Stinson E.O."/>
            <person name="Tubio J.M."/>
            <person name="Vanzee J.P."/>
            <person name="Verjovski-Almeida S."/>
            <person name="Werner D."/>
            <person name="White O."/>
            <person name="Wyder S."/>
            <person name="Zeng Q."/>
            <person name="Zhao Q."/>
            <person name="Zhao Y."/>
            <person name="Hill C.A."/>
            <person name="Raikhel A.S."/>
            <person name="Soares M.B."/>
            <person name="Knudson D.L."/>
            <person name="Lee N.H."/>
            <person name="Galagan J."/>
            <person name="Salzberg S.L."/>
            <person name="Paulsen I.T."/>
            <person name="Dimopoulos G."/>
            <person name="Collins F.H."/>
            <person name="Birren B."/>
            <person name="Fraser-Liggett C.M."/>
            <person name="Severson D.W."/>
        </authorList>
    </citation>
    <scope>NUCLEOTIDE SEQUENCE [LARGE SCALE GENOMIC DNA]</scope>
    <source>
        <strain evidence="7">Liverpool</strain>
    </source>
</reference>
<dbReference type="EMBL" id="CH477525">
    <property type="protein sequence ID" value="EJY57771.1"/>
    <property type="molecule type" value="Genomic_DNA"/>
</dbReference>
<evidence type="ECO:0000256" key="3">
    <source>
        <dbReference type="ARBA" id="ARBA00022692"/>
    </source>
</evidence>
<protein>
    <recommendedName>
        <fullName evidence="6">Gustatory receptor</fullName>
    </recommendedName>
</protein>
<gene>
    <name evidence="7" type="primary">GPRgr51_a</name>
    <name evidence="7" type="ORF">AaeL_AAEL017304</name>
</gene>
<feature type="transmembrane region" description="Helical" evidence="6">
    <location>
        <begin position="72"/>
        <end position="92"/>
    </location>
</feature>
<evidence type="ECO:0000313" key="7">
    <source>
        <dbReference type="EMBL" id="EJY57771.1"/>
    </source>
</evidence>
<dbReference type="eggNOG" id="ENOG502T8GN">
    <property type="taxonomic scope" value="Eukaryota"/>
</dbReference>
<proteinExistence type="inferred from homology"/>
<keyword evidence="2 6" id="KW-1003">Cell membrane</keyword>
<evidence type="ECO:0000256" key="4">
    <source>
        <dbReference type="ARBA" id="ARBA00022989"/>
    </source>
</evidence>
<comment type="caution">
    <text evidence="6">Lacks conserved residue(s) required for the propagation of feature annotation.</text>
</comment>
<evidence type="ECO:0000256" key="1">
    <source>
        <dbReference type="ARBA" id="ARBA00004651"/>
    </source>
</evidence>
<feature type="transmembrane region" description="Helical" evidence="6">
    <location>
        <begin position="349"/>
        <end position="371"/>
    </location>
</feature>
<dbReference type="CTD" id="23687724"/>
<dbReference type="GO" id="GO:0007165">
    <property type="term" value="P:signal transduction"/>
    <property type="evidence" value="ECO:0007669"/>
    <property type="project" value="UniProtKB-KW"/>
</dbReference>
<dbReference type="Pfam" id="PF08395">
    <property type="entry name" value="7tm_7"/>
    <property type="match status" value="1"/>
</dbReference>
<dbReference type="GO" id="GO:0050909">
    <property type="term" value="P:sensory perception of taste"/>
    <property type="evidence" value="ECO:0007669"/>
    <property type="project" value="InterPro"/>
</dbReference>
<evidence type="ECO:0000256" key="5">
    <source>
        <dbReference type="ARBA" id="ARBA00023136"/>
    </source>
</evidence>
<dbReference type="InterPro" id="IPR013604">
    <property type="entry name" value="7TM_chemorcpt"/>
</dbReference>
<dbReference type="VEuPathDB" id="VectorBase:AAEL017304"/>
<dbReference type="Proteomes" id="UP000682892">
    <property type="component" value="Unassembled WGS sequence"/>
</dbReference>
<dbReference type="AlphaFoldDB" id="J9EAD7"/>
<dbReference type="GO" id="GO:0005886">
    <property type="term" value="C:plasma membrane"/>
    <property type="evidence" value="ECO:0007669"/>
    <property type="project" value="UniProtKB-SubCell"/>
</dbReference>
<feature type="transmembrane region" description="Helical" evidence="6">
    <location>
        <begin position="128"/>
        <end position="149"/>
    </location>
</feature>
<feature type="transmembrane region" description="Helical" evidence="6">
    <location>
        <begin position="33"/>
        <end position="60"/>
    </location>
</feature>
<keyword evidence="5 6" id="KW-0472">Membrane</keyword>
<feature type="transmembrane region" description="Helical" evidence="6">
    <location>
        <begin position="161"/>
        <end position="188"/>
    </location>
</feature>
<feature type="non-terminal residue" evidence="7">
    <location>
        <position position="1"/>
    </location>
</feature>
<evidence type="ECO:0000256" key="6">
    <source>
        <dbReference type="RuleBase" id="RU363108"/>
    </source>
</evidence>
<organism evidence="7 8">
    <name type="scientific">Aedes aegypti</name>
    <name type="common">Yellowfever mosquito</name>
    <name type="synonym">Culex aegypti</name>
    <dbReference type="NCBI Taxonomy" id="7159"/>
    <lineage>
        <taxon>Eukaryota</taxon>
        <taxon>Metazoa</taxon>
        <taxon>Ecdysozoa</taxon>
        <taxon>Arthropoda</taxon>
        <taxon>Hexapoda</taxon>
        <taxon>Insecta</taxon>
        <taxon>Pterygota</taxon>
        <taxon>Neoptera</taxon>
        <taxon>Endopterygota</taxon>
        <taxon>Diptera</taxon>
        <taxon>Nematocera</taxon>
        <taxon>Culicoidea</taxon>
        <taxon>Culicidae</taxon>
        <taxon>Culicinae</taxon>
        <taxon>Aedini</taxon>
        <taxon>Aedes</taxon>
        <taxon>Stegomyia</taxon>
    </lineage>
</organism>
<dbReference type="KEGG" id="aag:23687724"/>
<keyword evidence="6" id="KW-0807">Transducer</keyword>
<comment type="similarity">
    <text evidence="6">Belongs to the insect chemoreceptor superfamily. Gustatory receptor (GR) family.</text>
</comment>